<comment type="catalytic activity">
    <reaction evidence="10">
        <text>C-terminal L-alpha-aminoacyl-L-glutamyl-L-glutamyl-[tubulin] + H2O = C-terminal L-alpha-aminoacyl-L-glutamyl-[tubulin] + L-glutamate</text>
        <dbReference type="Rhea" id="RHEA:63792"/>
        <dbReference type="Rhea" id="RHEA-COMP:16435"/>
        <dbReference type="Rhea" id="RHEA-COMP:16436"/>
        <dbReference type="ChEBI" id="CHEBI:15377"/>
        <dbReference type="ChEBI" id="CHEBI:29985"/>
        <dbReference type="ChEBI" id="CHEBI:149555"/>
        <dbReference type="ChEBI" id="CHEBI:149556"/>
        <dbReference type="EC" id="3.4.17.24"/>
    </reaction>
    <physiologicalReaction direction="left-to-right" evidence="10">
        <dbReference type="Rhea" id="RHEA:63793"/>
    </physiologicalReaction>
</comment>
<keyword evidence="16" id="KW-1185">Reference proteome</keyword>
<evidence type="ECO:0000313" key="16">
    <source>
        <dbReference type="Proteomes" id="UP000316079"/>
    </source>
</evidence>
<evidence type="ECO:0000256" key="3">
    <source>
        <dbReference type="ARBA" id="ARBA00005988"/>
    </source>
</evidence>
<comment type="similarity">
    <text evidence="3 12">Belongs to the peptidase M14 family.</text>
</comment>
<dbReference type="STRING" id="623744.A0A553QB84"/>
<keyword evidence="8" id="KW-0862">Zinc</keyword>
<feature type="region of interest" description="Disordered" evidence="13">
    <location>
        <begin position="722"/>
        <end position="749"/>
    </location>
</feature>
<evidence type="ECO:0000256" key="2">
    <source>
        <dbReference type="ARBA" id="ARBA00004496"/>
    </source>
</evidence>
<dbReference type="InterPro" id="IPR000834">
    <property type="entry name" value="Peptidase_M14"/>
</dbReference>
<feature type="domain" description="Peptidase M14" evidence="14">
    <location>
        <begin position="162"/>
        <end position="546"/>
    </location>
</feature>
<evidence type="ECO:0000256" key="1">
    <source>
        <dbReference type="ARBA" id="ARBA00001947"/>
    </source>
</evidence>
<dbReference type="PROSITE" id="PS52035">
    <property type="entry name" value="PEPTIDASE_M14"/>
    <property type="match status" value="1"/>
</dbReference>
<organism evidence="15 16">
    <name type="scientific">Danionella cerebrum</name>
    <dbReference type="NCBI Taxonomy" id="2873325"/>
    <lineage>
        <taxon>Eukaryota</taxon>
        <taxon>Metazoa</taxon>
        <taxon>Chordata</taxon>
        <taxon>Craniata</taxon>
        <taxon>Vertebrata</taxon>
        <taxon>Euteleostomi</taxon>
        <taxon>Actinopterygii</taxon>
        <taxon>Neopterygii</taxon>
        <taxon>Teleostei</taxon>
        <taxon>Ostariophysi</taxon>
        <taxon>Cypriniformes</taxon>
        <taxon>Danionidae</taxon>
        <taxon>Danioninae</taxon>
        <taxon>Danionella</taxon>
    </lineage>
</organism>
<dbReference type="GO" id="GO:0006508">
    <property type="term" value="P:proteolysis"/>
    <property type="evidence" value="ECO:0007669"/>
    <property type="project" value="UniProtKB-KW"/>
</dbReference>
<evidence type="ECO:0000256" key="10">
    <source>
        <dbReference type="ARBA" id="ARBA00024524"/>
    </source>
</evidence>
<sequence length="840" mass="93544">MEIHLGNVVFSSSFDSGNLGHVERVGGAEADKGCGADTESCRTTKCGSATSSAQIDYEFNVWTQPDCASTPFENSNRSWFFFSVRGLPAGKLLKINLMNLNKQSKLYSQGMAPLVRSLPSRPRWERVRERPTFQMQEGQFVLSFVHRLLDVEGLETFFSFCYPFTYTQSQERLRQIDQDFLSSTHAPSSDLDRVYYHRELLCLSLEGRKVDLITVSSHHGLLEEREPRLDRLFPELNTPRAHRFSGKRVFFVSSRVHPGETPSSFVFNGFLNFLLNREDPRAQTLRRMFVFKLIPMLNPDDLHPSIYGAKSLLLYHHIHNRLPSSSSALKSSNQSNASLERCLNLRNEVERGSGSGIDPTEIPMQLEESWEKGGFQKGDENQSEAFVVNLTNSEQIPPMESGVAYYIDLHGHASKRGCFMYGNNLSDESLQVENLLYAKLISLNCAHFDFLGCNFSEKNMYARDRRDGQTKEGSGRVAIHKAIGLVHSYTLECNYNTGRCVNTVPPACHDEGRATPPPPPSCPPRYTPGVFEQLGRALAVAALDQAERNPWSRLVLSEHCSLTNLRANIRKILRQGARGAKTSSPPKHTSLSSSTSENALYRSRGSGSGTHRGTKGTNTQKFHQTPPQITPSLSFSSALGNLQGPNTQRPSHHSLGTTRESKVLEKKHTPPPLRLPAAPLSSSPSSSSSSSSSPSAPCSITVPGNSFPDFCPSNHFKDSLGSRAKAVRSGPAHPHSWQQKTALTAQEPPREPVDILTSIEYSRCELQPRRSRIPVRKESQKHNETNSTSTGVWRLIRPGLRRYGASGKEWQGSKALLKHSSFSLGEASRPTEHSHRFLQT</sequence>
<dbReference type="Gene3D" id="3.40.630.10">
    <property type="entry name" value="Zn peptidases"/>
    <property type="match status" value="1"/>
</dbReference>
<dbReference type="EMBL" id="SRMA01026153">
    <property type="protein sequence ID" value="TRY87192.1"/>
    <property type="molecule type" value="Genomic_DNA"/>
</dbReference>
<evidence type="ECO:0000256" key="7">
    <source>
        <dbReference type="ARBA" id="ARBA00022801"/>
    </source>
</evidence>
<dbReference type="GO" id="GO:0008270">
    <property type="term" value="F:zinc ion binding"/>
    <property type="evidence" value="ECO:0007669"/>
    <property type="project" value="InterPro"/>
</dbReference>
<dbReference type="Proteomes" id="UP000316079">
    <property type="component" value="Unassembled WGS sequence"/>
</dbReference>
<comment type="subcellular location">
    <subcellularLocation>
        <location evidence="2">Cytoplasm</location>
    </subcellularLocation>
</comment>
<accession>A0A553QB84</accession>
<feature type="compositionally biased region" description="Low complexity" evidence="13">
    <location>
        <begin position="675"/>
        <end position="697"/>
    </location>
</feature>
<dbReference type="Pfam" id="PF00246">
    <property type="entry name" value="Peptidase_M14"/>
    <property type="match status" value="1"/>
</dbReference>
<dbReference type="CDD" id="cd06236">
    <property type="entry name" value="M14_AGBL5_like"/>
    <property type="match status" value="1"/>
</dbReference>
<evidence type="ECO:0000256" key="9">
    <source>
        <dbReference type="ARBA" id="ARBA00023049"/>
    </source>
</evidence>
<dbReference type="EC" id="3.4.17.24" evidence="11"/>
<evidence type="ECO:0000256" key="13">
    <source>
        <dbReference type="SAM" id="MobiDB-lite"/>
    </source>
</evidence>
<feature type="active site" description="Proton donor/acceptor" evidence="12">
    <location>
        <position position="492"/>
    </location>
</feature>
<evidence type="ECO:0000313" key="15">
    <source>
        <dbReference type="EMBL" id="TRY87192.1"/>
    </source>
</evidence>
<feature type="compositionally biased region" description="Low complexity" evidence="13">
    <location>
        <begin position="581"/>
        <end position="617"/>
    </location>
</feature>
<dbReference type="InterPro" id="IPR034286">
    <property type="entry name" value="M14_AGBL5-like"/>
</dbReference>
<evidence type="ECO:0000259" key="14">
    <source>
        <dbReference type="PROSITE" id="PS52035"/>
    </source>
</evidence>
<dbReference type="PANTHER" id="PTHR12756:SF12">
    <property type="entry name" value="CYTOSOLIC CARBOXYPEPTIDASE-LIKE PROTEIN 5"/>
    <property type="match status" value="1"/>
</dbReference>
<dbReference type="PANTHER" id="PTHR12756">
    <property type="entry name" value="CYTOSOLIC CARBOXYPEPTIDASE"/>
    <property type="match status" value="1"/>
</dbReference>
<evidence type="ECO:0000256" key="12">
    <source>
        <dbReference type="PROSITE-ProRule" id="PRU01379"/>
    </source>
</evidence>
<comment type="cofactor">
    <cofactor evidence="1">
        <name>Zn(2+)</name>
        <dbReference type="ChEBI" id="CHEBI:29105"/>
    </cofactor>
</comment>
<keyword evidence="6" id="KW-0479">Metal-binding</keyword>
<dbReference type="InterPro" id="IPR050821">
    <property type="entry name" value="Cytosolic_carboxypeptidase"/>
</dbReference>
<evidence type="ECO:0000256" key="5">
    <source>
        <dbReference type="ARBA" id="ARBA00022670"/>
    </source>
</evidence>
<evidence type="ECO:0000256" key="6">
    <source>
        <dbReference type="ARBA" id="ARBA00022723"/>
    </source>
</evidence>
<feature type="compositionally biased region" description="Basic and acidic residues" evidence="13">
    <location>
        <begin position="659"/>
        <end position="668"/>
    </location>
</feature>
<dbReference type="Gene3D" id="2.60.40.3120">
    <property type="match status" value="1"/>
</dbReference>
<feature type="region of interest" description="Disordered" evidence="13">
    <location>
        <begin position="576"/>
        <end position="699"/>
    </location>
</feature>
<dbReference type="OrthoDB" id="10253041at2759"/>
<dbReference type="GO" id="GO:0005737">
    <property type="term" value="C:cytoplasm"/>
    <property type="evidence" value="ECO:0007669"/>
    <property type="project" value="UniProtKB-SubCell"/>
</dbReference>
<evidence type="ECO:0000256" key="4">
    <source>
        <dbReference type="ARBA" id="ARBA00022490"/>
    </source>
</evidence>
<dbReference type="AlphaFoldDB" id="A0A553QB84"/>
<keyword evidence="5" id="KW-0645">Protease</keyword>
<evidence type="ECO:0000256" key="8">
    <source>
        <dbReference type="ARBA" id="ARBA00022833"/>
    </source>
</evidence>
<keyword evidence="4" id="KW-0963">Cytoplasm</keyword>
<keyword evidence="9" id="KW-0482">Metalloprotease</keyword>
<dbReference type="GO" id="GO:0004181">
    <property type="term" value="F:metallocarboxypeptidase activity"/>
    <property type="evidence" value="ECO:0007669"/>
    <property type="project" value="InterPro"/>
</dbReference>
<feature type="compositionally biased region" description="Polar residues" evidence="13">
    <location>
        <begin position="618"/>
        <end position="658"/>
    </location>
</feature>
<reference evidence="15 16" key="1">
    <citation type="journal article" date="2019" name="Sci. Data">
        <title>Hybrid genome assembly and annotation of Danionella translucida.</title>
        <authorList>
            <person name="Kadobianskyi M."/>
            <person name="Schulze L."/>
            <person name="Schuelke M."/>
            <person name="Judkewitz B."/>
        </authorList>
    </citation>
    <scope>NUCLEOTIDE SEQUENCE [LARGE SCALE GENOMIC DNA]</scope>
    <source>
        <strain evidence="15 16">Bolton</strain>
    </source>
</reference>
<comment type="caution">
    <text evidence="15">The sequence shown here is derived from an EMBL/GenBank/DDBJ whole genome shotgun (WGS) entry which is preliminary data.</text>
</comment>
<protein>
    <recommendedName>
        <fullName evidence="11">tubulin-glutamate carboxypeptidase</fullName>
        <ecNumber evidence="11">3.4.17.24</ecNumber>
    </recommendedName>
</protein>
<proteinExistence type="inferred from homology"/>
<gene>
    <name evidence="15" type="ORF">DNTS_031722</name>
</gene>
<evidence type="ECO:0000256" key="11">
    <source>
        <dbReference type="ARBA" id="ARBA00026108"/>
    </source>
</evidence>
<dbReference type="SUPFAM" id="SSF53187">
    <property type="entry name" value="Zn-dependent exopeptidases"/>
    <property type="match status" value="1"/>
</dbReference>
<keyword evidence="7" id="KW-0378">Hydrolase</keyword>
<name>A0A553QB84_9TELE</name>